<dbReference type="GO" id="GO:0006508">
    <property type="term" value="P:proteolysis"/>
    <property type="evidence" value="ECO:0007669"/>
    <property type="project" value="UniProtKB-KW"/>
</dbReference>
<dbReference type="SUPFAM" id="SSF50789">
    <property type="entry name" value="Herpes virus serine proteinase, assemblin"/>
    <property type="match status" value="1"/>
</dbReference>
<keyword evidence="3" id="KW-0378">Hydrolase</keyword>
<keyword evidence="2 5" id="KW-0645">Protease</keyword>
<name>A0ABW4YY10_9HYPH</name>
<protein>
    <submittedName>
        <fullName evidence="5">HK97 family phage prohead protease</fullName>
    </submittedName>
</protein>
<reference evidence="6" key="1">
    <citation type="journal article" date="2019" name="Int. J. Syst. Evol. Microbiol.">
        <title>The Global Catalogue of Microorganisms (GCM) 10K type strain sequencing project: providing services to taxonomists for standard genome sequencing and annotation.</title>
        <authorList>
            <consortium name="The Broad Institute Genomics Platform"/>
            <consortium name="The Broad Institute Genome Sequencing Center for Infectious Disease"/>
            <person name="Wu L."/>
            <person name="Ma J."/>
        </authorList>
    </citation>
    <scope>NUCLEOTIDE SEQUENCE [LARGE SCALE GENOMIC DNA]</scope>
    <source>
        <strain evidence="6">CCM 7435</strain>
    </source>
</reference>
<gene>
    <name evidence="5" type="ORF">ACFSNC_11415</name>
</gene>
<dbReference type="RefSeq" id="WP_213350454.1">
    <property type="nucleotide sequence ID" value="NZ_JAHBGB010000002.1"/>
</dbReference>
<accession>A0ABW4YY10</accession>
<evidence type="ECO:0000313" key="5">
    <source>
        <dbReference type="EMBL" id="MFD2141012.1"/>
    </source>
</evidence>
<dbReference type="Proteomes" id="UP001597299">
    <property type="component" value="Unassembled WGS sequence"/>
</dbReference>
<dbReference type="NCBIfam" id="TIGR01543">
    <property type="entry name" value="proheadase_HK97"/>
    <property type="match status" value="1"/>
</dbReference>
<dbReference type="GO" id="GO:0008233">
    <property type="term" value="F:peptidase activity"/>
    <property type="evidence" value="ECO:0007669"/>
    <property type="project" value="UniProtKB-KW"/>
</dbReference>
<dbReference type="EMBL" id="JBHUHD010000001">
    <property type="protein sequence ID" value="MFD2141012.1"/>
    <property type="molecule type" value="Genomic_DNA"/>
</dbReference>
<comment type="caution">
    <text evidence="5">The sequence shown here is derived from an EMBL/GenBank/DDBJ whole genome shotgun (WGS) entry which is preliminary data.</text>
</comment>
<dbReference type="InterPro" id="IPR006433">
    <property type="entry name" value="Prohead_protease"/>
</dbReference>
<feature type="domain" description="Prohead serine protease" evidence="4">
    <location>
        <begin position="31"/>
        <end position="169"/>
    </location>
</feature>
<evidence type="ECO:0000256" key="1">
    <source>
        <dbReference type="ARBA" id="ARBA00022612"/>
    </source>
</evidence>
<sequence>MSSFRIDAARRAPALAPPEVKARPAALAQIEADGSFEGYAALFGRVDLGRDLILHGAFSRSLAERGAGGVRMLFQHDPAEPIGVWTEIREDATGLFVRGRLMSDVARAREVLALMRAGAIDGLSIGFRAVEGRTDPRSRVRRLSRIDLWEVSVVTFPMQPDARIDAVKRLGGSNTPLVAAIRRGARRLRALGALPTPGSLSPLKG</sequence>
<evidence type="ECO:0000313" key="6">
    <source>
        <dbReference type="Proteomes" id="UP001597299"/>
    </source>
</evidence>
<dbReference type="Pfam" id="PF04586">
    <property type="entry name" value="Peptidase_S78"/>
    <property type="match status" value="1"/>
</dbReference>
<dbReference type="InterPro" id="IPR054613">
    <property type="entry name" value="Peptidase_S78_dom"/>
</dbReference>
<evidence type="ECO:0000259" key="4">
    <source>
        <dbReference type="Pfam" id="PF04586"/>
    </source>
</evidence>
<organism evidence="5 6">
    <name type="scientific">Ancylobacter oerskovii</name>
    <dbReference type="NCBI Taxonomy" id="459519"/>
    <lineage>
        <taxon>Bacteria</taxon>
        <taxon>Pseudomonadati</taxon>
        <taxon>Pseudomonadota</taxon>
        <taxon>Alphaproteobacteria</taxon>
        <taxon>Hyphomicrobiales</taxon>
        <taxon>Xanthobacteraceae</taxon>
        <taxon>Ancylobacter</taxon>
    </lineage>
</organism>
<keyword evidence="6" id="KW-1185">Reference proteome</keyword>
<evidence type="ECO:0000256" key="2">
    <source>
        <dbReference type="ARBA" id="ARBA00022670"/>
    </source>
</evidence>
<evidence type="ECO:0000256" key="3">
    <source>
        <dbReference type="ARBA" id="ARBA00022801"/>
    </source>
</evidence>
<keyword evidence="1" id="KW-1188">Viral release from host cell</keyword>
<proteinExistence type="predicted"/>